<dbReference type="EMBL" id="DRTB01000075">
    <property type="protein sequence ID" value="HHE04640.1"/>
    <property type="molecule type" value="Genomic_DNA"/>
</dbReference>
<evidence type="ECO:0000313" key="2">
    <source>
        <dbReference type="EMBL" id="HHE04640.1"/>
    </source>
</evidence>
<reference evidence="2" key="1">
    <citation type="journal article" date="2020" name="mSystems">
        <title>Genome- and Community-Level Interaction Insights into Carbon Utilization and Element Cycling Functions of Hydrothermarchaeota in Hydrothermal Sediment.</title>
        <authorList>
            <person name="Zhou Z."/>
            <person name="Liu Y."/>
            <person name="Xu W."/>
            <person name="Pan J."/>
            <person name="Luo Z.H."/>
            <person name="Li M."/>
        </authorList>
    </citation>
    <scope>NUCLEOTIDE SEQUENCE [LARGE SCALE GENOMIC DNA]</scope>
    <source>
        <strain evidence="2">HyVt-74</strain>
    </source>
</reference>
<feature type="coiled-coil region" evidence="1">
    <location>
        <begin position="38"/>
        <end position="100"/>
    </location>
</feature>
<dbReference type="AlphaFoldDB" id="A0A7C5DD00"/>
<keyword evidence="1" id="KW-0175">Coiled coil</keyword>
<dbReference type="Gene3D" id="1.20.5.1000">
    <property type="entry name" value="arf6 gtpase in complex with a specific effector, jip4"/>
    <property type="match status" value="1"/>
</dbReference>
<name>A0A7C5DD00_UNCW3</name>
<gene>
    <name evidence="2" type="ORF">ENL19_01100</name>
</gene>
<protein>
    <submittedName>
        <fullName evidence="2">Uncharacterized protein</fullName>
    </submittedName>
</protein>
<comment type="caution">
    <text evidence="2">The sequence shown here is derived from an EMBL/GenBank/DDBJ whole genome shotgun (WGS) entry which is preliminary data.</text>
</comment>
<sequence length="169" mass="19586">MKEEYVQVDLDELKRKDPELAKTFIVFFREYTNLRSMYDSLNRKYIKLQTRYNILQSENKRLSAENEVLKAHLSRLIDRYNQTVAEKNNLRLEYEEMKMKKGMAELAKMAIIEQLEGLYEKLSEVYLSDPVTMAREGLVESVNAVLGMIRAVLKELKGGGVVGTPAQET</sequence>
<proteinExistence type="predicted"/>
<dbReference type="Proteomes" id="UP000886110">
    <property type="component" value="Unassembled WGS sequence"/>
</dbReference>
<evidence type="ECO:0000256" key="1">
    <source>
        <dbReference type="SAM" id="Coils"/>
    </source>
</evidence>
<accession>A0A7C5DD00</accession>
<organism evidence="2">
    <name type="scientific">candidate division WOR-3 bacterium</name>
    <dbReference type="NCBI Taxonomy" id="2052148"/>
    <lineage>
        <taxon>Bacteria</taxon>
        <taxon>Bacteria division WOR-3</taxon>
    </lineage>
</organism>